<dbReference type="InterPro" id="IPR043502">
    <property type="entry name" value="DNA/RNA_pol_sf"/>
</dbReference>
<dbReference type="GO" id="GO:0016787">
    <property type="term" value="F:hydrolase activity"/>
    <property type="evidence" value="ECO:0007669"/>
    <property type="project" value="UniProtKB-KW"/>
</dbReference>
<dbReference type="Pfam" id="PF17921">
    <property type="entry name" value="Integrase_H2C2"/>
    <property type="match status" value="1"/>
</dbReference>
<dbReference type="OrthoDB" id="775972at2759"/>
<evidence type="ECO:0000256" key="6">
    <source>
        <dbReference type="ARBA" id="ARBA00022918"/>
    </source>
</evidence>
<keyword evidence="10" id="KW-1185">Reference proteome</keyword>
<dbReference type="InterPro" id="IPR036397">
    <property type="entry name" value="RNaseH_sf"/>
</dbReference>
<comment type="caution">
    <text evidence="9">The sequence shown here is derived from an EMBL/GenBank/DDBJ whole genome shotgun (WGS) entry which is preliminary data.</text>
</comment>
<dbReference type="SUPFAM" id="SSF56672">
    <property type="entry name" value="DNA/RNA polymerases"/>
    <property type="match status" value="1"/>
</dbReference>
<evidence type="ECO:0000313" key="10">
    <source>
        <dbReference type="Proteomes" id="UP001152622"/>
    </source>
</evidence>
<evidence type="ECO:0000313" key="9">
    <source>
        <dbReference type="EMBL" id="KAJ8347520.1"/>
    </source>
</evidence>
<evidence type="ECO:0000256" key="4">
    <source>
        <dbReference type="ARBA" id="ARBA00022759"/>
    </source>
</evidence>
<dbReference type="Gene3D" id="1.10.340.70">
    <property type="match status" value="1"/>
</dbReference>
<dbReference type="GO" id="GO:0003964">
    <property type="term" value="F:RNA-directed DNA polymerase activity"/>
    <property type="evidence" value="ECO:0007669"/>
    <property type="project" value="UniProtKB-KW"/>
</dbReference>
<dbReference type="InterPro" id="IPR050951">
    <property type="entry name" value="Retrovirus_Pol_polyprotein"/>
</dbReference>
<gene>
    <name evidence="9" type="ORF">SKAU_G00261090</name>
</gene>
<dbReference type="Proteomes" id="UP001152622">
    <property type="component" value="Chromosome 10"/>
</dbReference>
<dbReference type="GO" id="GO:0004519">
    <property type="term" value="F:endonuclease activity"/>
    <property type="evidence" value="ECO:0007669"/>
    <property type="project" value="UniProtKB-KW"/>
</dbReference>
<dbReference type="Pfam" id="PF17917">
    <property type="entry name" value="RT_RNaseH"/>
    <property type="match status" value="1"/>
</dbReference>
<dbReference type="SUPFAM" id="SSF53098">
    <property type="entry name" value="Ribonuclease H-like"/>
    <property type="match status" value="1"/>
</dbReference>
<evidence type="ECO:0000256" key="5">
    <source>
        <dbReference type="ARBA" id="ARBA00022801"/>
    </source>
</evidence>
<dbReference type="InterPro" id="IPR012337">
    <property type="entry name" value="RNaseH-like_sf"/>
</dbReference>
<accession>A0A9Q1INP2</accession>
<keyword evidence="5" id="KW-0378">Hydrolase</keyword>
<organism evidence="9 10">
    <name type="scientific">Synaphobranchus kaupii</name>
    <name type="common">Kaup's arrowtooth eel</name>
    <dbReference type="NCBI Taxonomy" id="118154"/>
    <lineage>
        <taxon>Eukaryota</taxon>
        <taxon>Metazoa</taxon>
        <taxon>Chordata</taxon>
        <taxon>Craniata</taxon>
        <taxon>Vertebrata</taxon>
        <taxon>Euteleostomi</taxon>
        <taxon>Actinopterygii</taxon>
        <taxon>Neopterygii</taxon>
        <taxon>Teleostei</taxon>
        <taxon>Anguilliformes</taxon>
        <taxon>Synaphobranchidae</taxon>
        <taxon>Synaphobranchus</taxon>
    </lineage>
</organism>
<keyword evidence="4" id="KW-0255">Endonuclease</keyword>
<dbReference type="GO" id="GO:0003676">
    <property type="term" value="F:nucleic acid binding"/>
    <property type="evidence" value="ECO:0007669"/>
    <property type="project" value="InterPro"/>
</dbReference>
<dbReference type="EMBL" id="JAINUF010000010">
    <property type="protein sequence ID" value="KAJ8347520.1"/>
    <property type="molecule type" value="Genomic_DNA"/>
</dbReference>
<protein>
    <recommendedName>
        <fullName evidence="7">Gypsy retrotransposon integrase-like protein 1</fullName>
    </recommendedName>
</protein>
<dbReference type="Gene3D" id="3.30.420.10">
    <property type="entry name" value="Ribonuclease H-like superfamily/Ribonuclease H"/>
    <property type="match status" value="1"/>
</dbReference>
<reference evidence="9" key="1">
    <citation type="journal article" date="2023" name="Science">
        <title>Genome structures resolve the early diversification of teleost fishes.</title>
        <authorList>
            <person name="Parey E."/>
            <person name="Louis A."/>
            <person name="Montfort J."/>
            <person name="Bouchez O."/>
            <person name="Roques C."/>
            <person name="Iampietro C."/>
            <person name="Lluch J."/>
            <person name="Castinel A."/>
            <person name="Donnadieu C."/>
            <person name="Desvignes T."/>
            <person name="Floi Bucao C."/>
            <person name="Jouanno E."/>
            <person name="Wen M."/>
            <person name="Mejri S."/>
            <person name="Dirks R."/>
            <person name="Jansen H."/>
            <person name="Henkel C."/>
            <person name="Chen W.J."/>
            <person name="Zahm M."/>
            <person name="Cabau C."/>
            <person name="Klopp C."/>
            <person name="Thompson A.W."/>
            <person name="Robinson-Rechavi M."/>
            <person name="Braasch I."/>
            <person name="Lecointre G."/>
            <person name="Bobe J."/>
            <person name="Postlethwait J.H."/>
            <person name="Berthelot C."/>
            <person name="Roest Crollius H."/>
            <person name="Guiguen Y."/>
        </authorList>
    </citation>
    <scope>NUCLEOTIDE SEQUENCE</scope>
    <source>
        <strain evidence="9">WJC10195</strain>
    </source>
</reference>
<dbReference type="InterPro" id="IPR001584">
    <property type="entry name" value="Integrase_cat-core"/>
</dbReference>
<dbReference type="InterPro" id="IPR041373">
    <property type="entry name" value="RT_RNaseH"/>
</dbReference>
<evidence type="ECO:0000256" key="7">
    <source>
        <dbReference type="ARBA" id="ARBA00039658"/>
    </source>
</evidence>
<keyword evidence="6" id="KW-0695">RNA-directed DNA polymerase</keyword>
<name>A0A9Q1INP2_SYNKA</name>
<evidence type="ECO:0000259" key="8">
    <source>
        <dbReference type="PROSITE" id="PS50994"/>
    </source>
</evidence>
<dbReference type="GO" id="GO:0015074">
    <property type="term" value="P:DNA integration"/>
    <property type="evidence" value="ECO:0007669"/>
    <property type="project" value="InterPro"/>
</dbReference>
<keyword evidence="3" id="KW-0540">Nuclease</keyword>
<dbReference type="FunFam" id="3.10.20.370:FF:000001">
    <property type="entry name" value="Retrovirus-related Pol polyprotein from transposon 17.6-like protein"/>
    <property type="match status" value="1"/>
</dbReference>
<dbReference type="FunFam" id="1.10.340.70:FF:000003">
    <property type="entry name" value="Protein CBG25708"/>
    <property type="match status" value="1"/>
</dbReference>
<dbReference type="PANTHER" id="PTHR37984">
    <property type="entry name" value="PROTEIN CBG26694"/>
    <property type="match status" value="1"/>
</dbReference>
<evidence type="ECO:0000256" key="3">
    <source>
        <dbReference type="ARBA" id="ARBA00022722"/>
    </source>
</evidence>
<dbReference type="PANTHER" id="PTHR37984:SF15">
    <property type="entry name" value="INTEGRASE CATALYTIC DOMAIN-CONTAINING PROTEIN"/>
    <property type="match status" value="1"/>
</dbReference>
<evidence type="ECO:0000256" key="2">
    <source>
        <dbReference type="ARBA" id="ARBA00022695"/>
    </source>
</evidence>
<proteinExistence type="predicted"/>
<keyword evidence="2" id="KW-0548">Nucleotidyltransferase</keyword>
<sequence length="622" mass="70547">MELDRSVFGGCANAESPAHDTPHFGPLQPRLPDQPVTCDASARAIGTVLSQVQDGVERPVAFASRALTPTEQRYSVGEREALACVWASKRWHLYLYGRHYVLRMDHQALTALLTALGHKPLHLHRWGERLRHYDFEPKFTPGRDNVVADLLSRSIDAPTPIVSPGDDTEPKLIQMLHTPLQPAVSLEELQQESERDPMLTTLRTYIRSGWPAKVLDELTPFSRVRDELSCWGDVCVSRGLCTVVPMGLRGRVLSMAHEGHLGIVKLKQRCRDLVWWPGIDRDIEALVRDCAPCLLSGKTRPPVPTPLQPVPWPSRPWEHLQPDICGEIHGRGIPHHQRFLVVLYDLHLKWLEVVSAGTVTTQVITDILEGLFVRWGMPRAITTDNWPQFVSADFSRFLGERGIKYIRTAYYNPQANGGVERLNQSLKNGIPAHMAQGCAFQTALNQTLMYYRASQHITTGASPALLMLGREMQLPLDRLRAQGMTTPAVGSPQAQVKASVTRHQHQMQQYFDRRHRVKGAALRVGDWVRARRPHRGKKMASYWSQPLQERGPLHSRLLFHWWPHHHQSLPHGESHCGHRHLSCTHNQLLTCSLLAFSQTRRSTMLRAHLRVTPQLSWRGHSQ</sequence>
<dbReference type="PROSITE" id="PS50994">
    <property type="entry name" value="INTEGRASE"/>
    <property type="match status" value="1"/>
</dbReference>
<dbReference type="Gene3D" id="3.10.20.370">
    <property type="match status" value="1"/>
</dbReference>
<dbReference type="AlphaFoldDB" id="A0A9Q1INP2"/>
<keyword evidence="1" id="KW-0808">Transferase</keyword>
<dbReference type="InterPro" id="IPR041588">
    <property type="entry name" value="Integrase_H2C2"/>
</dbReference>
<dbReference type="CDD" id="cd09274">
    <property type="entry name" value="RNase_HI_RT_Ty3"/>
    <property type="match status" value="1"/>
</dbReference>
<feature type="domain" description="Integrase catalytic" evidence="8">
    <location>
        <begin position="312"/>
        <end position="471"/>
    </location>
</feature>
<evidence type="ECO:0000256" key="1">
    <source>
        <dbReference type="ARBA" id="ARBA00022679"/>
    </source>
</evidence>